<evidence type="ECO:0000313" key="3">
    <source>
        <dbReference type="Proteomes" id="UP000317944"/>
    </source>
</evidence>
<dbReference type="OrthoDB" id="2186666at2"/>
<sequence length="146" mass="17355">MDICNCVLLFHFRLNVFLTLLNCFQFVHLNSNEISIYRYVVIYILISEYRYVNKILHEISICCYNGIKGYNLRRRCKVVELYIKLKEVLVERGITQKQLAEQSGIRANAISEMVNNQRQTINKDQLAKVCEVLEIERVEDMLEFRK</sequence>
<dbReference type="InterPro" id="IPR001387">
    <property type="entry name" value="Cro/C1-type_HTH"/>
</dbReference>
<dbReference type="PROSITE" id="PS50943">
    <property type="entry name" value="HTH_CROC1"/>
    <property type="match status" value="1"/>
</dbReference>
<gene>
    <name evidence="2" type="ORF">C7Y47_23570</name>
</gene>
<dbReference type="SMART" id="SM00530">
    <property type="entry name" value="HTH_XRE"/>
    <property type="match status" value="1"/>
</dbReference>
<evidence type="ECO:0000313" key="2">
    <source>
        <dbReference type="EMBL" id="TQR27214.1"/>
    </source>
</evidence>
<protein>
    <submittedName>
        <fullName evidence="2">XRE family transcriptional regulator</fullName>
    </submittedName>
</protein>
<dbReference type="CDD" id="cd00093">
    <property type="entry name" value="HTH_XRE"/>
    <property type="match status" value="1"/>
</dbReference>
<dbReference type="Proteomes" id="UP000317944">
    <property type="component" value="Unassembled WGS sequence"/>
</dbReference>
<feature type="domain" description="HTH cro/C1-type" evidence="1">
    <location>
        <begin position="85"/>
        <end position="141"/>
    </location>
</feature>
<accession>A0A544U7Q2</accession>
<organism evidence="2 3">
    <name type="scientific">Lysinibacillus sphaericus</name>
    <name type="common">Bacillus sphaericus</name>
    <dbReference type="NCBI Taxonomy" id="1421"/>
    <lineage>
        <taxon>Bacteria</taxon>
        <taxon>Bacillati</taxon>
        <taxon>Bacillota</taxon>
        <taxon>Bacilli</taxon>
        <taxon>Bacillales</taxon>
        <taxon>Bacillaceae</taxon>
        <taxon>Lysinibacillus</taxon>
    </lineage>
</organism>
<reference evidence="2 3" key="1">
    <citation type="submission" date="2018-03" db="EMBL/GenBank/DDBJ databases">
        <title>Aerobic endospore-forming bacteria genome sequencing and assembly.</title>
        <authorList>
            <person name="Cavalcante D.A."/>
            <person name="Driks A."/>
            <person name="Putonti C."/>
            <person name="De-Souza M.T."/>
        </authorList>
    </citation>
    <scope>NUCLEOTIDE SEQUENCE [LARGE SCALE GENOMIC DNA]</scope>
    <source>
        <strain evidence="2 3">SDF0037</strain>
    </source>
</reference>
<name>A0A544U7Q2_LYSSH</name>
<dbReference type="GO" id="GO:0003677">
    <property type="term" value="F:DNA binding"/>
    <property type="evidence" value="ECO:0007669"/>
    <property type="project" value="InterPro"/>
</dbReference>
<dbReference type="SUPFAM" id="SSF47413">
    <property type="entry name" value="lambda repressor-like DNA-binding domains"/>
    <property type="match status" value="1"/>
</dbReference>
<dbReference type="InterPro" id="IPR010982">
    <property type="entry name" value="Lambda_DNA-bd_dom_sf"/>
</dbReference>
<dbReference type="AlphaFoldDB" id="A0A544U7Q2"/>
<dbReference type="Pfam" id="PF13443">
    <property type="entry name" value="HTH_26"/>
    <property type="match status" value="1"/>
</dbReference>
<comment type="caution">
    <text evidence="2">The sequence shown here is derived from an EMBL/GenBank/DDBJ whole genome shotgun (WGS) entry which is preliminary data.</text>
</comment>
<dbReference type="EMBL" id="SADV01000038">
    <property type="protein sequence ID" value="TQR27214.1"/>
    <property type="molecule type" value="Genomic_DNA"/>
</dbReference>
<proteinExistence type="predicted"/>
<dbReference type="Gene3D" id="1.10.260.40">
    <property type="entry name" value="lambda repressor-like DNA-binding domains"/>
    <property type="match status" value="1"/>
</dbReference>
<evidence type="ECO:0000259" key="1">
    <source>
        <dbReference type="PROSITE" id="PS50943"/>
    </source>
</evidence>